<accession>A0AA37IIA5</accession>
<evidence type="ECO:0000313" key="1">
    <source>
        <dbReference type="EMBL" id="GJH30182.1"/>
    </source>
</evidence>
<dbReference type="RefSeq" id="WP_238217873.1">
    <property type="nucleotide sequence ID" value="NZ_BPUS01000032.1"/>
</dbReference>
<dbReference type="AlphaFoldDB" id="A0AA37IIA5"/>
<dbReference type="EMBL" id="BPUS01000032">
    <property type="protein sequence ID" value="GJH30182.1"/>
    <property type="molecule type" value="Genomic_DNA"/>
</dbReference>
<name>A0AA37IIA5_9BURK</name>
<organism evidence="1 2">
    <name type="scientific">Caballeronia novacaledonica</name>
    <dbReference type="NCBI Taxonomy" id="1544861"/>
    <lineage>
        <taxon>Bacteria</taxon>
        <taxon>Pseudomonadati</taxon>
        <taxon>Pseudomonadota</taxon>
        <taxon>Betaproteobacteria</taxon>
        <taxon>Burkholderiales</taxon>
        <taxon>Burkholderiaceae</taxon>
        <taxon>Caballeronia</taxon>
    </lineage>
</organism>
<gene>
    <name evidence="1" type="ORF">CBA19CS42_36720</name>
</gene>
<sequence>MNTPEMSLRWVVEKWLAPSPVSPVRVTQFTRGRETGNRYVHIELVRRDGPIGIFFFRHDDGEWYVFPPEKIRQSIAGC</sequence>
<proteinExistence type="predicted"/>
<protein>
    <submittedName>
        <fullName evidence="1">Uncharacterized protein</fullName>
    </submittedName>
</protein>
<evidence type="ECO:0000313" key="2">
    <source>
        <dbReference type="Proteomes" id="UP001055111"/>
    </source>
</evidence>
<dbReference type="Proteomes" id="UP001055111">
    <property type="component" value="Unassembled WGS sequence"/>
</dbReference>
<reference evidence="1" key="1">
    <citation type="submission" date="2022-09" db="EMBL/GenBank/DDBJ databases">
        <title>Isolation and characterization of 3-chlorobenzoate degrading bacteria from soils in Shizuoka.</title>
        <authorList>
            <person name="Ifat A."/>
            <person name="Ogawa N."/>
            <person name="Kimbara K."/>
            <person name="Moriuchi R."/>
            <person name="Dohra H."/>
            <person name="Shintani M."/>
        </authorList>
    </citation>
    <scope>NUCLEOTIDE SEQUENCE</scope>
    <source>
        <strain evidence="1">19CS4-2</strain>
    </source>
</reference>
<comment type="caution">
    <text evidence="1">The sequence shown here is derived from an EMBL/GenBank/DDBJ whole genome shotgun (WGS) entry which is preliminary data.</text>
</comment>